<dbReference type="AlphaFoldDB" id="A0A0E0JVT9"/>
<evidence type="ECO:0000313" key="3">
    <source>
        <dbReference type="Proteomes" id="UP000026962"/>
    </source>
</evidence>
<reference evidence="2" key="2">
    <citation type="submission" date="2018-05" db="EMBL/GenBank/DDBJ databases">
        <title>OpunRS2 (Oryza punctata Reference Sequence Version 2).</title>
        <authorList>
            <person name="Zhang J."/>
            <person name="Kudrna D."/>
            <person name="Lee S."/>
            <person name="Talag J."/>
            <person name="Welchert J."/>
            <person name="Wing R.A."/>
        </authorList>
    </citation>
    <scope>NUCLEOTIDE SEQUENCE [LARGE SCALE GENOMIC DNA]</scope>
</reference>
<accession>A0A0E0JVT9</accession>
<evidence type="ECO:0000313" key="2">
    <source>
        <dbReference type="EnsemblPlants" id="OPUNC02G03790.1"/>
    </source>
</evidence>
<proteinExistence type="predicted"/>
<dbReference type="HOGENOM" id="CLU_1226505_0_0_1"/>
<evidence type="ECO:0000256" key="1">
    <source>
        <dbReference type="SAM" id="MobiDB-lite"/>
    </source>
</evidence>
<reference evidence="2" key="1">
    <citation type="submission" date="2015-04" db="UniProtKB">
        <authorList>
            <consortium name="EnsemblPlants"/>
        </authorList>
    </citation>
    <scope>IDENTIFICATION</scope>
</reference>
<dbReference type="EnsemblPlants" id="OPUNC02G03790.1">
    <property type="protein sequence ID" value="OPUNC02G03790.1"/>
    <property type="gene ID" value="OPUNC02G03790"/>
</dbReference>
<sequence>MSAQMHPDLSHPHPPSRSSSPPLLSPPLPSPLRQGSNSAAPPPPALLLPAAPHRTTMNTNTQTGAAPSRALTPARRSPLAGKMAVCNVRPYPPRPVDQSTCSPRSSLRAVLLRVSDPVPTASRSARGGHLDGGGVSACFSLRRRVALVSSAAFWAFWAGSTSSGPGPTLVTGRAEPLFFKPRACPPPFARHRLPFALCCSPFFSFLTQSRNRLLPLLLSARTNQEP</sequence>
<dbReference type="Proteomes" id="UP000026962">
    <property type="component" value="Chromosome 2"/>
</dbReference>
<protein>
    <submittedName>
        <fullName evidence="2">Uncharacterized protein</fullName>
    </submittedName>
</protein>
<dbReference type="Gramene" id="OPUNC02G03790.1">
    <property type="protein sequence ID" value="OPUNC02G03790.1"/>
    <property type="gene ID" value="OPUNC02G03790"/>
</dbReference>
<organism evidence="2">
    <name type="scientific">Oryza punctata</name>
    <name type="common">Red rice</name>
    <dbReference type="NCBI Taxonomy" id="4537"/>
    <lineage>
        <taxon>Eukaryota</taxon>
        <taxon>Viridiplantae</taxon>
        <taxon>Streptophyta</taxon>
        <taxon>Embryophyta</taxon>
        <taxon>Tracheophyta</taxon>
        <taxon>Spermatophyta</taxon>
        <taxon>Magnoliopsida</taxon>
        <taxon>Liliopsida</taxon>
        <taxon>Poales</taxon>
        <taxon>Poaceae</taxon>
        <taxon>BOP clade</taxon>
        <taxon>Oryzoideae</taxon>
        <taxon>Oryzeae</taxon>
        <taxon>Oryzinae</taxon>
        <taxon>Oryza</taxon>
    </lineage>
</organism>
<feature type="compositionally biased region" description="Polar residues" evidence="1">
    <location>
        <begin position="55"/>
        <end position="65"/>
    </location>
</feature>
<keyword evidence="3" id="KW-1185">Reference proteome</keyword>
<feature type="region of interest" description="Disordered" evidence="1">
    <location>
        <begin position="1"/>
        <end position="78"/>
    </location>
</feature>
<name>A0A0E0JVT9_ORYPU</name>